<evidence type="ECO:0000256" key="1">
    <source>
        <dbReference type="ARBA" id="ARBA00004651"/>
    </source>
</evidence>
<proteinExistence type="inferred from homology"/>
<evidence type="ECO:0000313" key="9">
    <source>
        <dbReference type="EMBL" id="MSU06994.1"/>
    </source>
</evidence>
<keyword evidence="6 7" id="KW-0472">Membrane</keyword>
<evidence type="ECO:0000256" key="6">
    <source>
        <dbReference type="ARBA" id="ARBA00023136"/>
    </source>
</evidence>
<keyword evidence="3" id="KW-1003">Cell membrane</keyword>
<dbReference type="InterPro" id="IPR035906">
    <property type="entry name" value="MetI-like_sf"/>
</dbReference>
<protein>
    <submittedName>
        <fullName evidence="9">Sugar ABC transporter permease</fullName>
    </submittedName>
</protein>
<dbReference type="SUPFAM" id="SSF161098">
    <property type="entry name" value="MetI-like"/>
    <property type="match status" value="1"/>
</dbReference>
<evidence type="ECO:0000256" key="3">
    <source>
        <dbReference type="ARBA" id="ARBA00022475"/>
    </source>
</evidence>
<dbReference type="CDD" id="cd06261">
    <property type="entry name" value="TM_PBP2"/>
    <property type="match status" value="1"/>
</dbReference>
<dbReference type="Proteomes" id="UP000460549">
    <property type="component" value="Unassembled WGS sequence"/>
</dbReference>
<feature type="transmembrane region" description="Helical" evidence="7">
    <location>
        <begin position="278"/>
        <end position="299"/>
    </location>
</feature>
<accession>A0A7X2TQZ1</accession>
<feature type="transmembrane region" description="Helical" evidence="7">
    <location>
        <begin position="20"/>
        <end position="39"/>
    </location>
</feature>
<keyword evidence="5 7" id="KW-1133">Transmembrane helix</keyword>
<gene>
    <name evidence="9" type="ORF">FYJ80_09450</name>
</gene>
<comment type="subcellular location">
    <subcellularLocation>
        <location evidence="1 7">Cell membrane</location>
        <topology evidence="1 7">Multi-pass membrane protein</topology>
    </subcellularLocation>
</comment>
<dbReference type="GO" id="GO:0005886">
    <property type="term" value="C:plasma membrane"/>
    <property type="evidence" value="ECO:0007669"/>
    <property type="project" value="UniProtKB-SubCell"/>
</dbReference>
<dbReference type="GO" id="GO:0055085">
    <property type="term" value="P:transmembrane transport"/>
    <property type="evidence" value="ECO:0007669"/>
    <property type="project" value="InterPro"/>
</dbReference>
<feature type="transmembrane region" description="Helical" evidence="7">
    <location>
        <begin position="88"/>
        <end position="109"/>
    </location>
</feature>
<name>A0A7X2TQZ1_9SPIO</name>
<dbReference type="AlphaFoldDB" id="A0A7X2TQZ1"/>
<evidence type="ECO:0000256" key="4">
    <source>
        <dbReference type="ARBA" id="ARBA00022692"/>
    </source>
</evidence>
<evidence type="ECO:0000256" key="5">
    <source>
        <dbReference type="ARBA" id="ARBA00022989"/>
    </source>
</evidence>
<evidence type="ECO:0000259" key="8">
    <source>
        <dbReference type="PROSITE" id="PS50928"/>
    </source>
</evidence>
<dbReference type="PANTHER" id="PTHR43227">
    <property type="entry name" value="BLL4140 PROTEIN"/>
    <property type="match status" value="1"/>
</dbReference>
<sequence>MKKKDELIVRRDVSLAKRLYKCWPLYVFLLPGLIWYIMFCYKPMIGLRMAFYDYNIFRGFSGSKFVGLENFKIYMSSPDFGRTLKNTLMIAVWQMVICFPVPVILAILITEMKSKIVSKMVQTISFLPHFISTVVVCGMVVNFLSPSTGIINMILGKFGIEAKYFMVYPQYFRPIYTIMTLWQTAGFNAIVYIAALMGIDPQLYEAAIVDGAGRWRRIINITIPGIIPTVVTMFIMNIGKMVKVGYESILLLYEPSTYATADVISTYSFRMGIQNGDYGVATAAGLFEAVIALILVVAANKVSKRLTETALW</sequence>
<dbReference type="PROSITE" id="PS50928">
    <property type="entry name" value="ABC_TM1"/>
    <property type="match status" value="1"/>
</dbReference>
<dbReference type="RefSeq" id="WP_154426324.1">
    <property type="nucleotide sequence ID" value="NZ_VUNN01000022.1"/>
</dbReference>
<feature type="transmembrane region" description="Helical" evidence="7">
    <location>
        <begin position="130"/>
        <end position="155"/>
    </location>
</feature>
<feature type="domain" description="ABC transmembrane type-1" evidence="8">
    <location>
        <begin position="84"/>
        <end position="299"/>
    </location>
</feature>
<evidence type="ECO:0000256" key="7">
    <source>
        <dbReference type="RuleBase" id="RU363032"/>
    </source>
</evidence>
<dbReference type="InterPro" id="IPR050809">
    <property type="entry name" value="UgpAE/MalFG_permease"/>
</dbReference>
<evidence type="ECO:0000313" key="10">
    <source>
        <dbReference type="Proteomes" id="UP000460549"/>
    </source>
</evidence>
<evidence type="ECO:0000256" key="2">
    <source>
        <dbReference type="ARBA" id="ARBA00022448"/>
    </source>
</evidence>
<keyword evidence="10" id="KW-1185">Reference proteome</keyword>
<keyword evidence="2 7" id="KW-0813">Transport</keyword>
<reference evidence="9 10" key="1">
    <citation type="submission" date="2019-08" db="EMBL/GenBank/DDBJ databases">
        <title>In-depth cultivation of the pig gut microbiome towards novel bacterial diversity and tailored functional studies.</title>
        <authorList>
            <person name="Wylensek D."/>
            <person name="Hitch T.C.A."/>
            <person name="Clavel T."/>
        </authorList>
    </citation>
    <scope>NUCLEOTIDE SEQUENCE [LARGE SCALE GENOMIC DNA]</scope>
    <source>
        <strain evidence="9 10">NM-380-WT-3C1</strain>
    </source>
</reference>
<dbReference type="PANTHER" id="PTHR43227:SF11">
    <property type="entry name" value="BLL4140 PROTEIN"/>
    <property type="match status" value="1"/>
</dbReference>
<feature type="transmembrane region" description="Helical" evidence="7">
    <location>
        <begin position="175"/>
        <end position="197"/>
    </location>
</feature>
<organism evidence="9 10">
    <name type="scientific">Bullifex porci</name>
    <dbReference type="NCBI Taxonomy" id="2606638"/>
    <lineage>
        <taxon>Bacteria</taxon>
        <taxon>Pseudomonadati</taxon>
        <taxon>Spirochaetota</taxon>
        <taxon>Spirochaetia</taxon>
        <taxon>Spirochaetales</taxon>
        <taxon>Spirochaetaceae</taxon>
        <taxon>Bullifex</taxon>
    </lineage>
</organism>
<dbReference type="Gene3D" id="1.10.3720.10">
    <property type="entry name" value="MetI-like"/>
    <property type="match status" value="1"/>
</dbReference>
<dbReference type="Pfam" id="PF00528">
    <property type="entry name" value="BPD_transp_1"/>
    <property type="match status" value="1"/>
</dbReference>
<feature type="transmembrane region" description="Helical" evidence="7">
    <location>
        <begin position="218"/>
        <end position="238"/>
    </location>
</feature>
<comment type="caution">
    <text evidence="9">The sequence shown here is derived from an EMBL/GenBank/DDBJ whole genome shotgun (WGS) entry which is preliminary data.</text>
</comment>
<dbReference type="InterPro" id="IPR000515">
    <property type="entry name" value="MetI-like"/>
</dbReference>
<comment type="similarity">
    <text evidence="7">Belongs to the binding-protein-dependent transport system permease family.</text>
</comment>
<keyword evidence="4 7" id="KW-0812">Transmembrane</keyword>
<dbReference type="EMBL" id="VUNN01000022">
    <property type="protein sequence ID" value="MSU06994.1"/>
    <property type="molecule type" value="Genomic_DNA"/>
</dbReference>